<dbReference type="Proteomes" id="UP000593561">
    <property type="component" value="Unassembled WGS sequence"/>
</dbReference>
<dbReference type="EMBL" id="JABFAC010238673">
    <property type="protein sequence ID" value="MBA0634597.1"/>
    <property type="molecule type" value="Genomic_DNA"/>
</dbReference>
<name>A0A7J8T8C1_GOSDV</name>
<protein>
    <submittedName>
        <fullName evidence="1">Uncharacterized protein</fullName>
    </submittedName>
</protein>
<proteinExistence type="predicted"/>
<organism evidence="1 2">
    <name type="scientific">Gossypium davidsonii</name>
    <name type="common">Davidson's cotton</name>
    <name type="synonym">Gossypium klotzschianum subsp. davidsonii</name>
    <dbReference type="NCBI Taxonomy" id="34287"/>
    <lineage>
        <taxon>Eukaryota</taxon>
        <taxon>Viridiplantae</taxon>
        <taxon>Streptophyta</taxon>
        <taxon>Embryophyta</taxon>
        <taxon>Tracheophyta</taxon>
        <taxon>Spermatophyta</taxon>
        <taxon>Magnoliopsida</taxon>
        <taxon>eudicotyledons</taxon>
        <taxon>Gunneridae</taxon>
        <taxon>Pentapetalae</taxon>
        <taxon>rosids</taxon>
        <taxon>malvids</taxon>
        <taxon>Malvales</taxon>
        <taxon>Malvaceae</taxon>
        <taxon>Malvoideae</taxon>
        <taxon>Gossypium</taxon>
    </lineage>
</organism>
<reference evidence="1 2" key="1">
    <citation type="journal article" date="2019" name="Genome Biol. Evol.">
        <title>Insights into the evolution of the New World diploid cottons (Gossypium, subgenus Houzingenia) based on genome sequencing.</title>
        <authorList>
            <person name="Grover C.E."/>
            <person name="Arick M.A. 2nd"/>
            <person name="Thrash A."/>
            <person name="Conover J.L."/>
            <person name="Sanders W.S."/>
            <person name="Peterson D.G."/>
            <person name="Frelichowski J.E."/>
            <person name="Scheffler J.A."/>
            <person name="Scheffler B.E."/>
            <person name="Wendel J.F."/>
        </authorList>
    </citation>
    <scope>NUCLEOTIDE SEQUENCE [LARGE SCALE GENOMIC DNA]</scope>
    <source>
        <strain evidence="1">27</strain>
        <tissue evidence="1">Leaf</tissue>
    </source>
</reference>
<keyword evidence="2" id="KW-1185">Reference proteome</keyword>
<comment type="caution">
    <text evidence="1">The sequence shown here is derived from an EMBL/GenBank/DDBJ whole genome shotgun (WGS) entry which is preliminary data.</text>
</comment>
<evidence type="ECO:0000313" key="2">
    <source>
        <dbReference type="Proteomes" id="UP000593561"/>
    </source>
</evidence>
<sequence length="48" mass="5008">MDTIRGFDNSGSNSGCVLPKSKRLACESPIGQLCDPGDAPVEQSITVI</sequence>
<dbReference type="AlphaFoldDB" id="A0A7J8T8C1"/>
<evidence type="ECO:0000313" key="1">
    <source>
        <dbReference type="EMBL" id="MBA0634597.1"/>
    </source>
</evidence>
<accession>A0A7J8T8C1</accession>
<gene>
    <name evidence="1" type="ORF">Godav_021833</name>
</gene>